<dbReference type="InterPro" id="IPR046865">
    <property type="entry name" value="FapA_b_solenoid"/>
</dbReference>
<gene>
    <name evidence="2" type="ORF">ACFO8Q_11825</name>
</gene>
<dbReference type="PANTHER" id="PTHR38032">
    <property type="entry name" value="POLYMERASE-RELATED"/>
    <property type="match status" value="1"/>
</dbReference>
<keyword evidence="2" id="KW-0282">Flagellum</keyword>
<protein>
    <submittedName>
        <fullName evidence="2">Flagellar assembly protein A</fullName>
    </submittedName>
</protein>
<dbReference type="SMART" id="SM01245">
    <property type="entry name" value="Jag_N"/>
    <property type="match status" value="1"/>
</dbReference>
<dbReference type="Pfam" id="PF03961">
    <property type="entry name" value="FapA"/>
    <property type="match status" value="1"/>
</dbReference>
<feature type="domain" description="RNA-binding protein KhpB N-terminal" evidence="1">
    <location>
        <begin position="6"/>
        <end position="55"/>
    </location>
</feature>
<evidence type="ECO:0000259" key="1">
    <source>
        <dbReference type="SMART" id="SM01245"/>
    </source>
</evidence>
<dbReference type="InterPro" id="IPR036145">
    <property type="entry name" value="MinC_C_sf"/>
</dbReference>
<evidence type="ECO:0000313" key="3">
    <source>
        <dbReference type="Proteomes" id="UP001596002"/>
    </source>
</evidence>
<name>A0ABV9Q2J7_9BACL</name>
<dbReference type="SUPFAM" id="SSF63848">
    <property type="entry name" value="Cell-division inhibitor MinC, C-terminal domain"/>
    <property type="match status" value="1"/>
</dbReference>
<keyword evidence="2" id="KW-0966">Cell projection</keyword>
<dbReference type="InterPro" id="IPR005646">
    <property type="entry name" value="FapA"/>
</dbReference>
<dbReference type="InterPro" id="IPR032782">
    <property type="entry name" value="KhpB_N"/>
</dbReference>
<sequence>MSDVITIRAKTIEEAVSKASEHLKISPQKIQFEVIDEGYRGLFRKRPAIIQVFVRKSVRKEEESPTTVDILSAPSKAKIQSEYGTVWVKDGKIFCKNGSYQYAMLTPCDGLTLTVNGQAVTGTTIVAEEDVIDLELHNHLRETKISLTVSEDQMQVLLEIVPGYSITRSLKDMPPSRELTLEVMETRTVKTSITEEMVYQELEKIGVKMGIEHDEIKRACRSREPIKCVIAKGYDPIPGRDGVFELVSQKRREEKEQFIITDTVDWKERFSLPSVQAGEVIGYPVAAKPGVNGWNVFGHEVPAPEVKELTVLTGTGTILHGENRKLVATEAGRIKITQHPNNTLGFSIIPQYVHNDNVNIRTGNIRFHGDVFILGNVEDGMIVEAGGNLHILGRVSNATVRTGGDSVINGAVTGSTIICGYSNLVWDNMLPHFKSTYELIIQLINAIRQLESNKSFSRQDIAKMGLQPLIKLLTEVKFKELPSHIRKISGFAKNDKEIFDSEMQLIVDFLEKAFLYFHPLVSDLGQMESLVARMESIIFAAEFDSNKKMNINVQSLTNSKVISAWDVEVERFCYGSNIQAKGTVRVKEQLRGGQVEAGHFVKVKEIGSISGSSAVVWVTNSDGYVQADQVWPDTMIRIAQLTKKFIHEESSVFMRINDQGSLVLR</sequence>
<dbReference type="Pfam" id="PF20250">
    <property type="entry name" value="FapA_N"/>
    <property type="match status" value="1"/>
</dbReference>
<dbReference type="Proteomes" id="UP001596002">
    <property type="component" value="Unassembled WGS sequence"/>
</dbReference>
<dbReference type="PANTHER" id="PTHR38032:SF1">
    <property type="entry name" value="RNA-BINDING PROTEIN KHPB N-TERMINAL DOMAIN-CONTAINING PROTEIN"/>
    <property type="match status" value="1"/>
</dbReference>
<keyword evidence="3" id="KW-1185">Reference proteome</keyword>
<dbReference type="EMBL" id="JBHSHC010000096">
    <property type="protein sequence ID" value="MFC4768039.1"/>
    <property type="molecule type" value="Genomic_DNA"/>
</dbReference>
<accession>A0ABV9Q2J7</accession>
<dbReference type="InterPro" id="IPR046866">
    <property type="entry name" value="FapA_N"/>
</dbReference>
<evidence type="ECO:0000313" key="2">
    <source>
        <dbReference type="EMBL" id="MFC4768039.1"/>
    </source>
</evidence>
<keyword evidence="2" id="KW-0969">Cilium</keyword>
<dbReference type="Gene3D" id="3.30.30.80">
    <property type="entry name" value="probable RNA-binding protein from clostridium symbiosum atcc 14940"/>
    <property type="match status" value="1"/>
</dbReference>
<dbReference type="InterPro" id="IPR038247">
    <property type="entry name" value="Jag_N_dom_sf"/>
</dbReference>
<reference evidence="3" key="1">
    <citation type="journal article" date="2019" name="Int. J. Syst. Evol. Microbiol.">
        <title>The Global Catalogue of Microorganisms (GCM) 10K type strain sequencing project: providing services to taxonomists for standard genome sequencing and annotation.</title>
        <authorList>
            <consortium name="The Broad Institute Genomics Platform"/>
            <consortium name="The Broad Institute Genome Sequencing Center for Infectious Disease"/>
            <person name="Wu L."/>
            <person name="Ma J."/>
        </authorList>
    </citation>
    <scope>NUCLEOTIDE SEQUENCE [LARGE SCALE GENOMIC DNA]</scope>
    <source>
        <strain evidence="3">WYCCWR 12678</strain>
    </source>
</reference>
<proteinExistence type="predicted"/>
<comment type="caution">
    <text evidence="2">The sequence shown here is derived from an EMBL/GenBank/DDBJ whole genome shotgun (WGS) entry which is preliminary data.</text>
</comment>
<dbReference type="Pfam" id="PF14804">
    <property type="entry name" value="Jag_N"/>
    <property type="match status" value="1"/>
</dbReference>
<organism evidence="2 3">
    <name type="scientific">Effusibacillus consociatus</name>
    <dbReference type="NCBI Taxonomy" id="1117041"/>
    <lineage>
        <taxon>Bacteria</taxon>
        <taxon>Bacillati</taxon>
        <taxon>Bacillota</taxon>
        <taxon>Bacilli</taxon>
        <taxon>Bacillales</taxon>
        <taxon>Alicyclobacillaceae</taxon>
        <taxon>Effusibacillus</taxon>
    </lineage>
</organism>
<dbReference type="RefSeq" id="WP_380025961.1">
    <property type="nucleotide sequence ID" value="NZ_JBHSHC010000096.1"/>
</dbReference>